<keyword evidence="3" id="KW-1185">Reference proteome</keyword>
<name>A0A9N9RRD6_9DIPT</name>
<accession>A0A9N9RRD6</accession>
<feature type="compositionally biased region" description="Basic residues" evidence="1">
    <location>
        <begin position="205"/>
        <end position="216"/>
    </location>
</feature>
<reference evidence="2" key="2">
    <citation type="submission" date="2022-10" db="EMBL/GenBank/DDBJ databases">
        <authorList>
            <consortium name="ENA_rothamsted_submissions"/>
            <consortium name="culmorum"/>
            <person name="King R."/>
        </authorList>
    </citation>
    <scope>NUCLEOTIDE SEQUENCE</scope>
</reference>
<gene>
    <name evidence="2" type="ORF">CHIRRI_LOCUS5124</name>
</gene>
<sequence length="245" mass="27649">MSTSKNGTGMKILWIPGRKRHDRKGIYKPTNKEVNKNYTQQRKNEMWTLGGAGEQRKLINISVHDEASGSTVAVSAATHIIDPLCVAAGVSATCAVKDHPSDDQANLDENSIEQEKIVVKDILKNGEINGDAKACNTDNIDIEDHAYHNAGTIRFRNKKTGSNHTDLDSIEHLEFDEDDDVKKHDIIDDDIDSVSMQRMRSANVPRRRRNHAKKKNKEFENEHKKEEKIIDCLYYGLMCCECSIS</sequence>
<proteinExistence type="predicted"/>
<organism evidence="2 3">
    <name type="scientific">Chironomus riparius</name>
    <dbReference type="NCBI Taxonomy" id="315576"/>
    <lineage>
        <taxon>Eukaryota</taxon>
        <taxon>Metazoa</taxon>
        <taxon>Ecdysozoa</taxon>
        <taxon>Arthropoda</taxon>
        <taxon>Hexapoda</taxon>
        <taxon>Insecta</taxon>
        <taxon>Pterygota</taxon>
        <taxon>Neoptera</taxon>
        <taxon>Endopterygota</taxon>
        <taxon>Diptera</taxon>
        <taxon>Nematocera</taxon>
        <taxon>Chironomoidea</taxon>
        <taxon>Chironomidae</taxon>
        <taxon>Chironominae</taxon>
        <taxon>Chironomus</taxon>
    </lineage>
</organism>
<dbReference type="AlphaFoldDB" id="A0A9N9RRD6"/>
<evidence type="ECO:0000313" key="2">
    <source>
        <dbReference type="EMBL" id="CAG9802209.1"/>
    </source>
</evidence>
<dbReference type="EMBL" id="OU895878">
    <property type="protein sequence ID" value="CAG9802209.1"/>
    <property type="molecule type" value="Genomic_DNA"/>
</dbReference>
<evidence type="ECO:0000313" key="3">
    <source>
        <dbReference type="Proteomes" id="UP001153620"/>
    </source>
</evidence>
<reference evidence="2" key="1">
    <citation type="submission" date="2022-01" db="EMBL/GenBank/DDBJ databases">
        <authorList>
            <person name="King R."/>
        </authorList>
    </citation>
    <scope>NUCLEOTIDE SEQUENCE</scope>
</reference>
<evidence type="ECO:0000256" key="1">
    <source>
        <dbReference type="SAM" id="MobiDB-lite"/>
    </source>
</evidence>
<dbReference type="OrthoDB" id="6608749at2759"/>
<protein>
    <submittedName>
        <fullName evidence="2">Uncharacterized protein</fullName>
    </submittedName>
</protein>
<feature type="region of interest" description="Disordered" evidence="1">
    <location>
        <begin position="200"/>
        <end position="221"/>
    </location>
</feature>
<dbReference type="Proteomes" id="UP001153620">
    <property type="component" value="Chromosome 2"/>
</dbReference>